<keyword evidence="2" id="KW-1185">Reference proteome</keyword>
<proteinExistence type="predicted"/>
<accession>A0ABY9GVE9</accession>
<evidence type="ECO:0000313" key="2">
    <source>
        <dbReference type="Proteomes" id="UP001230768"/>
    </source>
</evidence>
<dbReference type="Proteomes" id="UP001230768">
    <property type="component" value="Chromosome"/>
</dbReference>
<reference evidence="1 2" key="1">
    <citation type="submission" date="2023-02" db="EMBL/GenBank/DDBJ databases">
        <title>Evolution of Hrp T3SS in non-pathogenic Pseudomonas fluorescens.</title>
        <authorList>
            <person name="Liao K."/>
            <person name="Wei H."/>
            <person name="Gu Y."/>
        </authorList>
    </citation>
    <scope>NUCLEOTIDE SEQUENCE [LARGE SCALE GENOMIC DNA]</scope>
    <source>
        <strain evidence="1 2">FP607</strain>
    </source>
</reference>
<protein>
    <submittedName>
        <fullName evidence="1">Uncharacterized protein</fullName>
    </submittedName>
</protein>
<name>A0ABY9GVE9_9PSED</name>
<gene>
    <name evidence="1" type="ORF">PSH88_07040</name>
</gene>
<sequence length="78" mass="8583">MQIETVSVTAEWSIAGTSVSYQDSKSFSLNIDADEPAELIEERARGRARQLIASGGNWSPGVVRINELRVTRHRPTGL</sequence>
<dbReference type="RefSeq" id="WP_305425521.1">
    <property type="nucleotide sequence ID" value="NZ_CP117430.1"/>
</dbReference>
<dbReference type="EMBL" id="CP117430">
    <property type="protein sequence ID" value="WLI19785.1"/>
    <property type="molecule type" value="Genomic_DNA"/>
</dbReference>
<evidence type="ECO:0000313" key="1">
    <source>
        <dbReference type="EMBL" id="WLI19785.1"/>
    </source>
</evidence>
<organism evidence="1 2">
    <name type="scientific">Pseudomonas wuhanensis</name>
    <dbReference type="NCBI Taxonomy" id="2954098"/>
    <lineage>
        <taxon>Bacteria</taxon>
        <taxon>Pseudomonadati</taxon>
        <taxon>Pseudomonadota</taxon>
        <taxon>Gammaproteobacteria</taxon>
        <taxon>Pseudomonadales</taxon>
        <taxon>Pseudomonadaceae</taxon>
        <taxon>Pseudomonas</taxon>
    </lineage>
</organism>